<gene>
    <name evidence="1" type="ORF">C1H87_10390</name>
</gene>
<dbReference type="RefSeq" id="WP_102755741.1">
    <property type="nucleotide sequence ID" value="NZ_CP025791.1"/>
</dbReference>
<dbReference type="EMBL" id="CP025791">
    <property type="protein sequence ID" value="AUP79086.1"/>
    <property type="molecule type" value="Genomic_DNA"/>
</dbReference>
<dbReference type="KEGG" id="fek:C1H87_10390"/>
<dbReference type="Proteomes" id="UP000235826">
    <property type="component" value="Chromosome"/>
</dbReference>
<organism evidence="1 2">
    <name type="scientific">Flavivirga eckloniae</name>
    <dbReference type="NCBI Taxonomy" id="1803846"/>
    <lineage>
        <taxon>Bacteria</taxon>
        <taxon>Pseudomonadati</taxon>
        <taxon>Bacteroidota</taxon>
        <taxon>Flavobacteriia</taxon>
        <taxon>Flavobacteriales</taxon>
        <taxon>Flavobacteriaceae</taxon>
        <taxon>Flavivirga</taxon>
    </lineage>
</organism>
<evidence type="ECO:0000313" key="1">
    <source>
        <dbReference type="EMBL" id="AUP79086.1"/>
    </source>
</evidence>
<evidence type="ECO:0000313" key="2">
    <source>
        <dbReference type="Proteomes" id="UP000235826"/>
    </source>
</evidence>
<evidence type="ECO:0008006" key="3">
    <source>
        <dbReference type="Google" id="ProtNLM"/>
    </source>
</evidence>
<reference evidence="1 2" key="1">
    <citation type="submission" date="2018-01" db="EMBL/GenBank/DDBJ databases">
        <title>Complete genome sequence of Flavivirga eckloniae ECD14 isolated from seaweed Ecklonia cava.</title>
        <authorList>
            <person name="Lee J.H."/>
            <person name="Baik K.S."/>
            <person name="Seong C.N."/>
        </authorList>
    </citation>
    <scope>NUCLEOTIDE SEQUENCE [LARGE SCALE GENOMIC DNA]</scope>
    <source>
        <strain evidence="1 2">ECD14</strain>
    </source>
</reference>
<dbReference type="AlphaFoldDB" id="A0A2K9PPW9"/>
<accession>A0A2K9PPW9</accession>
<keyword evidence="2" id="KW-1185">Reference proteome</keyword>
<protein>
    <recommendedName>
        <fullName evidence="3">Cyclodipeptide synthase</fullName>
    </recommendedName>
</protein>
<name>A0A2K9PPW9_9FLAO</name>
<sequence length="201" mass="23994">MNKSILLVSLNSKRLDKFIQNGLNKLIPLKNVETDIYIFDVFEVLNGILFNSSNILDEKIKLGKIMESVYGKLFDAVPNKGEIIKYSEHKKEIRKYMSIIYNEYLTNPSFERHLCSQIFQNLQPKLRRYNITDSKDSLIELMTPFLLTEFAFYLYVFDIGKYDFIYGLEDEMEFIKSIKNSKYENFNPYIKYNPEYRKIEF</sequence>
<proteinExistence type="predicted"/>